<organism evidence="2">
    <name type="scientific">Cacopsylla melanoneura</name>
    <dbReference type="NCBI Taxonomy" id="428564"/>
    <lineage>
        <taxon>Eukaryota</taxon>
        <taxon>Metazoa</taxon>
        <taxon>Ecdysozoa</taxon>
        <taxon>Arthropoda</taxon>
        <taxon>Hexapoda</taxon>
        <taxon>Insecta</taxon>
        <taxon>Pterygota</taxon>
        <taxon>Neoptera</taxon>
        <taxon>Paraneoptera</taxon>
        <taxon>Hemiptera</taxon>
        <taxon>Sternorrhyncha</taxon>
        <taxon>Psylloidea</taxon>
        <taxon>Psyllidae</taxon>
        <taxon>Psyllinae</taxon>
        <taxon>Cacopsylla</taxon>
    </lineage>
</organism>
<feature type="transmembrane region" description="Helical" evidence="1">
    <location>
        <begin position="78"/>
        <end position="99"/>
    </location>
</feature>
<feature type="transmembrane region" description="Helical" evidence="1">
    <location>
        <begin position="43"/>
        <end position="66"/>
    </location>
</feature>
<evidence type="ECO:0000313" key="2">
    <source>
        <dbReference type="EMBL" id="CAG6733964.1"/>
    </source>
</evidence>
<name>A0A8D9DZR0_9HEMI</name>
<keyword evidence="1" id="KW-0472">Membrane</keyword>
<dbReference type="EMBL" id="HBUF01391382">
    <property type="protein sequence ID" value="CAG6733964.1"/>
    <property type="molecule type" value="Transcribed_RNA"/>
</dbReference>
<dbReference type="AlphaFoldDB" id="A0A8D9DZR0"/>
<keyword evidence="1" id="KW-0812">Transmembrane</keyword>
<protein>
    <submittedName>
        <fullName evidence="2">Uncharacterized protein</fullName>
    </submittedName>
</protein>
<evidence type="ECO:0000256" key="1">
    <source>
        <dbReference type="SAM" id="Phobius"/>
    </source>
</evidence>
<reference evidence="2" key="1">
    <citation type="submission" date="2021-05" db="EMBL/GenBank/DDBJ databases">
        <authorList>
            <person name="Alioto T."/>
            <person name="Alioto T."/>
            <person name="Gomez Garrido J."/>
        </authorList>
    </citation>
    <scope>NUCLEOTIDE SEQUENCE</scope>
</reference>
<keyword evidence="1" id="KW-1133">Transmembrane helix</keyword>
<accession>A0A8D9DZR0</accession>
<proteinExistence type="predicted"/>
<sequence length="121" mass="13740">MLGPKNEVGLITSYVKTTRCTYVLQQQKPDCTGVVRLELITSVLTYTLFYVIPDTIVAVSHCIVFICDIQQEKFTSVVRANLGTIFTLLSTLALCYRITSNKVHVYEFKVFLCFKFSVLPM</sequence>